<organism evidence="2 3">
    <name type="scientific">Halomonas litopenaei</name>
    <dbReference type="NCBI Taxonomy" id="2109328"/>
    <lineage>
        <taxon>Bacteria</taxon>
        <taxon>Pseudomonadati</taxon>
        <taxon>Pseudomonadota</taxon>
        <taxon>Gammaproteobacteria</taxon>
        <taxon>Oceanospirillales</taxon>
        <taxon>Halomonadaceae</taxon>
        <taxon>Halomonas</taxon>
    </lineage>
</organism>
<keyword evidence="1" id="KW-0472">Membrane</keyword>
<keyword evidence="3" id="KW-1185">Reference proteome</keyword>
<reference evidence="2 3" key="1">
    <citation type="submission" date="2018-03" db="EMBL/GenBank/DDBJ databases">
        <authorList>
            <person name="Zhou J."/>
            <person name="Li X."/>
            <person name="Xue M."/>
            <person name="Yin J."/>
        </authorList>
    </citation>
    <scope>NUCLEOTIDE SEQUENCE [LARGE SCALE GENOMIC DNA]</scope>
    <source>
        <strain evidence="2 3">SYSU ZJ2214</strain>
    </source>
</reference>
<comment type="caution">
    <text evidence="2">The sequence shown here is derived from an EMBL/GenBank/DDBJ whole genome shotgun (WGS) entry which is preliminary data.</text>
</comment>
<protein>
    <submittedName>
        <fullName evidence="2">Uncharacterized protein</fullName>
    </submittedName>
</protein>
<proteinExistence type="predicted"/>
<sequence>MRILLWCVAVLLLVLMLLSGAGFLQGSMELFPTEEQQRQVRWVYGAAFVGFALLELLVAMGLWRERRVRRAVRR</sequence>
<accession>A0ABX5IWC4</accession>
<evidence type="ECO:0000313" key="3">
    <source>
        <dbReference type="Proteomes" id="UP000241895"/>
    </source>
</evidence>
<keyword evidence="1" id="KW-0812">Transmembrane</keyword>
<feature type="transmembrane region" description="Helical" evidence="1">
    <location>
        <begin position="42"/>
        <end position="63"/>
    </location>
</feature>
<evidence type="ECO:0000256" key="1">
    <source>
        <dbReference type="SAM" id="Phobius"/>
    </source>
</evidence>
<name>A0ABX5IWC4_9GAMM</name>
<keyword evidence="1" id="KW-1133">Transmembrane helix</keyword>
<dbReference type="Proteomes" id="UP000241895">
    <property type="component" value="Unassembled WGS sequence"/>
</dbReference>
<gene>
    <name evidence="2" type="ORF">C6W88_14285</name>
</gene>
<evidence type="ECO:0000313" key="2">
    <source>
        <dbReference type="EMBL" id="PTL94106.1"/>
    </source>
</evidence>
<dbReference type="EMBL" id="PXNS01000007">
    <property type="protein sequence ID" value="PTL94106.1"/>
    <property type="molecule type" value="Genomic_DNA"/>
</dbReference>